<organism evidence="3 4">
    <name type="scientific">Hymenobacter qilianensis</name>
    <dbReference type="NCBI Taxonomy" id="1385715"/>
    <lineage>
        <taxon>Bacteria</taxon>
        <taxon>Pseudomonadati</taxon>
        <taxon>Bacteroidota</taxon>
        <taxon>Cytophagia</taxon>
        <taxon>Cytophagales</taxon>
        <taxon>Hymenobacteraceae</taxon>
        <taxon>Hymenobacter</taxon>
    </lineage>
</organism>
<evidence type="ECO:0000256" key="1">
    <source>
        <dbReference type="SAM" id="MobiDB-lite"/>
    </source>
</evidence>
<accession>A0A7H0H1I5</accession>
<dbReference type="Proteomes" id="UP000516093">
    <property type="component" value="Plasmid p_unnamed2"/>
</dbReference>
<dbReference type="EMBL" id="CP060786">
    <property type="protein sequence ID" value="QNP54401.1"/>
    <property type="molecule type" value="Genomic_DNA"/>
</dbReference>
<dbReference type="KEGG" id="hqi:H9L05_21730"/>
<proteinExistence type="predicted"/>
<feature type="region of interest" description="Disordered" evidence="1">
    <location>
        <begin position="445"/>
        <end position="466"/>
    </location>
</feature>
<protein>
    <submittedName>
        <fullName evidence="3">DUF4365 domain-containing protein</fullName>
    </submittedName>
</protein>
<feature type="domain" description="DUF4365" evidence="2">
    <location>
        <begin position="14"/>
        <end position="129"/>
    </location>
</feature>
<evidence type="ECO:0000313" key="4">
    <source>
        <dbReference type="Proteomes" id="UP000516093"/>
    </source>
</evidence>
<evidence type="ECO:0000313" key="3">
    <source>
        <dbReference type="EMBL" id="QNP54401.1"/>
    </source>
</evidence>
<dbReference type="RefSeq" id="WP_187734560.1">
    <property type="nucleotide sequence ID" value="NZ_BMFN01000006.1"/>
</dbReference>
<reference evidence="3 4" key="1">
    <citation type="submission" date="2020-08" db="EMBL/GenBank/DDBJ databases">
        <title>Genome sequence of Hymenobacter qilianensis JCM 19763T.</title>
        <authorList>
            <person name="Hyun D.-W."/>
            <person name="Bae J.-W."/>
        </authorList>
    </citation>
    <scope>NUCLEOTIDE SEQUENCE [LARGE SCALE GENOMIC DNA]</scope>
    <source>
        <strain evidence="3 4">JCM 19763</strain>
        <plasmid evidence="3 4">p_unnamed2</plasmid>
    </source>
</reference>
<keyword evidence="3" id="KW-0614">Plasmid</keyword>
<sequence length="466" mass="54299">MPKTVLASHIVGERGVNAFENYCNRHQPYIIWRETTKNDFGIDGEVELTEITADGKTRPISQTLKVQIKSTQSEKSYMQDETAESFSFYPKDADLDYWRSYRQYGYEVLLVVFDGRKGEEKLYCKLVSGVDEVRLQKMGKRKTNPIVFSKTDNLLVAGQHGFDVKYRASFAGRVDYTATEVLDTNMWPFRSVPRQLFTYPTHYKSKKDIFKNITNDEAPYFIINNSLVYTFVPLEKTFQKFFVHVISEGQKRTEYLFRDVVDSAVLRSHYVELLNEYIRDFMGKRGLKFQRDFRRYYFTLREPEVERMASYTSRVHRKKIEKTVVKYYEYAADKFYRHAAVSLQPLFVEDRVLLVVSPKYLFTLDRTTPLPGDKITRYTNYLNARVWNDGVLSQLHFWHDFLARSGSEITIFDGTAVNQASITLGNAVNFDVPFGIPLEGEKMSLRQKGRPAATPRPQLTLPGLFD</sequence>
<name>A0A7H0H1I5_9BACT</name>
<evidence type="ECO:0000259" key="2">
    <source>
        <dbReference type="Pfam" id="PF14280"/>
    </source>
</evidence>
<keyword evidence="4" id="KW-1185">Reference proteome</keyword>
<dbReference type="AlphaFoldDB" id="A0A7H0H1I5"/>
<gene>
    <name evidence="3" type="ORF">H9L05_21730</name>
</gene>
<dbReference type="InterPro" id="IPR025375">
    <property type="entry name" value="DUF4365"/>
</dbReference>
<geneLocation type="plasmid" evidence="3 4">
    <name>p_unnamed2</name>
</geneLocation>
<dbReference type="Pfam" id="PF14280">
    <property type="entry name" value="DUF4365"/>
    <property type="match status" value="1"/>
</dbReference>